<dbReference type="Proteomes" id="UP000305929">
    <property type="component" value="Unassembled WGS sequence"/>
</dbReference>
<evidence type="ECO:0000313" key="6">
    <source>
        <dbReference type="Proteomes" id="UP000305929"/>
    </source>
</evidence>
<keyword evidence="2" id="KW-0238">DNA-binding</keyword>
<dbReference type="PANTHER" id="PTHR30349">
    <property type="entry name" value="PHAGE INTEGRASE-RELATED"/>
    <property type="match status" value="1"/>
</dbReference>
<dbReference type="InterPro" id="IPR002104">
    <property type="entry name" value="Integrase_catalytic"/>
</dbReference>
<dbReference type="InterPro" id="IPR011010">
    <property type="entry name" value="DNA_brk_join_enz"/>
</dbReference>
<dbReference type="GO" id="GO:0015074">
    <property type="term" value="P:DNA integration"/>
    <property type="evidence" value="ECO:0007669"/>
    <property type="project" value="InterPro"/>
</dbReference>
<keyword evidence="3" id="KW-0233">DNA recombination</keyword>
<dbReference type="PROSITE" id="PS51898">
    <property type="entry name" value="TYR_RECOMBINASE"/>
    <property type="match status" value="1"/>
</dbReference>
<dbReference type="GO" id="GO:0003677">
    <property type="term" value="F:DNA binding"/>
    <property type="evidence" value="ECO:0007669"/>
    <property type="project" value="UniProtKB-KW"/>
</dbReference>
<reference evidence="5 6" key="1">
    <citation type="submission" date="2019-04" db="EMBL/GenBank/DDBJ databases">
        <title>Streptomyces lasaliensis sp. nov., an Actinomycete isolated from soil which produces the polyether antibiotic lasalocid.</title>
        <authorList>
            <person name="Erwin G."/>
            <person name="Haber C."/>
        </authorList>
    </citation>
    <scope>NUCLEOTIDE SEQUENCE [LARGE SCALE GENOMIC DNA]</scope>
    <source>
        <strain evidence="5 6">X-537</strain>
    </source>
</reference>
<dbReference type="PANTHER" id="PTHR30349:SF41">
    <property type="entry name" value="INTEGRASE_RECOMBINASE PROTEIN MJ0367-RELATED"/>
    <property type="match status" value="1"/>
</dbReference>
<dbReference type="InterPro" id="IPR013762">
    <property type="entry name" value="Integrase-like_cat_sf"/>
</dbReference>
<dbReference type="RefSeq" id="WP_137309302.1">
    <property type="nucleotide sequence ID" value="NZ_SZNQ01000001.1"/>
</dbReference>
<dbReference type="OrthoDB" id="9803188at2"/>
<comment type="caution">
    <text evidence="5">The sequence shown here is derived from an EMBL/GenBank/DDBJ whole genome shotgun (WGS) entry which is preliminary data.</text>
</comment>
<dbReference type="Gene3D" id="1.10.443.10">
    <property type="entry name" value="Intergrase catalytic core"/>
    <property type="match status" value="1"/>
</dbReference>
<evidence type="ECO:0000256" key="2">
    <source>
        <dbReference type="ARBA" id="ARBA00023125"/>
    </source>
</evidence>
<name>A0A4U5WMN5_STRLS</name>
<comment type="similarity">
    <text evidence="1">Belongs to the 'phage' integrase family.</text>
</comment>
<dbReference type="AlphaFoldDB" id="A0A4U5WMN5"/>
<protein>
    <submittedName>
        <fullName evidence="5">Site-specific integrase</fullName>
    </submittedName>
</protein>
<sequence>MEPQATCLDVALERLGNRAIKEVTFQNYLRTLRLLGLEDVPFKEATVRFLANRLNTVLNPGTRRKHAINIRGALGVAVPCPRAQRREYDLPELKEVHEAFANTNWRMHAFSMLYAGLRLGESCVKQPIKGTVLTVDRQRLLDKTVAAPKTTGPVHVPQWFAEEYAAYDDFDRHQTTVYKGIKAASRRAGLDINPHSLRHQFGTELVKAGASPEVLRRQMRHQDVTVSLQFYVETKASDIADVMARFGES</sequence>
<evidence type="ECO:0000259" key="4">
    <source>
        <dbReference type="PROSITE" id="PS51898"/>
    </source>
</evidence>
<proteinExistence type="inferred from homology"/>
<dbReference type="CDD" id="cd00397">
    <property type="entry name" value="DNA_BRE_C"/>
    <property type="match status" value="1"/>
</dbReference>
<dbReference type="EMBL" id="SZNQ01000001">
    <property type="protein sequence ID" value="TKT03454.1"/>
    <property type="molecule type" value="Genomic_DNA"/>
</dbReference>
<gene>
    <name evidence="5" type="ORF">E4U91_27405</name>
</gene>
<accession>A0A4U5WMN5</accession>
<evidence type="ECO:0000313" key="5">
    <source>
        <dbReference type="EMBL" id="TKT03454.1"/>
    </source>
</evidence>
<dbReference type="GO" id="GO:0006310">
    <property type="term" value="P:DNA recombination"/>
    <property type="evidence" value="ECO:0007669"/>
    <property type="project" value="UniProtKB-KW"/>
</dbReference>
<evidence type="ECO:0000256" key="1">
    <source>
        <dbReference type="ARBA" id="ARBA00008857"/>
    </source>
</evidence>
<organism evidence="5 6">
    <name type="scientific">Streptomyces lasalocidi</name>
    <name type="common">Streptomyces lasaliensis</name>
    <dbReference type="NCBI Taxonomy" id="324833"/>
    <lineage>
        <taxon>Bacteria</taxon>
        <taxon>Bacillati</taxon>
        <taxon>Actinomycetota</taxon>
        <taxon>Actinomycetes</taxon>
        <taxon>Kitasatosporales</taxon>
        <taxon>Streptomycetaceae</taxon>
        <taxon>Streptomyces</taxon>
    </lineage>
</organism>
<dbReference type="InterPro" id="IPR050090">
    <property type="entry name" value="Tyrosine_recombinase_XerCD"/>
</dbReference>
<feature type="domain" description="Tyr recombinase" evidence="4">
    <location>
        <begin position="83"/>
        <end position="244"/>
    </location>
</feature>
<dbReference type="SUPFAM" id="SSF56349">
    <property type="entry name" value="DNA breaking-rejoining enzymes"/>
    <property type="match status" value="1"/>
</dbReference>
<dbReference type="Pfam" id="PF00589">
    <property type="entry name" value="Phage_integrase"/>
    <property type="match status" value="1"/>
</dbReference>
<keyword evidence="6" id="KW-1185">Reference proteome</keyword>
<evidence type="ECO:0000256" key="3">
    <source>
        <dbReference type="ARBA" id="ARBA00023172"/>
    </source>
</evidence>